<dbReference type="Proteomes" id="UP000215335">
    <property type="component" value="Unassembled WGS sequence"/>
</dbReference>
<sequence length="99" mass="11022">MSLATRLPRCTPSALISAVGLVWVRRLLSQLPVDSSVIAQTAKIRKSRLFATKAEPSLLMKSGFLSLSSILLPKDFRHILSHFKQRIINPLMPSLVLRS</sequence>
<dbReference type="AlphaFoldDB" id="A0A232EWJ3"/>
<accession>A0A232EWJ3</accession>
<reference evidence="1 2" key="1">
    <citation type="journal article" date="2017" name="Curr. Biol.">
        <title>The Evolution of Venom by Co-option of Single-Copy Genes.</title>
        <authorList>
            <person name="Martinson E.O."/>
            <person name="Mrinalini"/>
            <person name="Kelkar Y.D."/>
            <person name="Chang C.H."/>
            <person name="Werren J.H."/>
        </authorList>
    </citation>
    <scope>NUCLEOTIDE SEQUENCE [LARGE SCALE GENOMIC DNA]</scope>
    <source>
        <strain evidence="1 2">Alberta</strain>
        <tissue evidence="1">Whole body</tissue>
    </source>
</reference>
<organism evidence="1 2">
    <name type="scientific">Trichomalopsis sarcophagae</name>
    <dbReference type="NCBI Taxonomy" id="543379"/>
    <lineage>
        <taxon>Eukaryota</taxon>
        <taxon>Metazoa</taxon>
        <taxon>Ecdysozoa</taxon>
        <taxon>Arthropoda</taxon>
        <taxon>Hexapoda</taxon>
        <taxon>Insecta</taxon>
        <taxon>Pterygota</taxon>
        <taxon>Neoptera</taxon>
        <taxon>Endopterygota</taxon>
        <taxon>Hymenoptera</taxon>
        <taxon>Apocrita</taxon>
        <taxon>Proctotrupomorpha</taxon>
        <taxon>Chalcidoidea</taxon>
        <taxon>Pteromalidae</taxon>
        <taxon>Pteromalinae</taxon>
        <taxon>Trichomalopsis</taxon>
    </lineage>
</organism>
<dbReference type="EMBL" id="NNAY01001856">
    <property type="protein sequence ID" value="OXU22701.1"/>
    <property type="molecule type" value="Genomic_DNA"/>
</dbReference>
<evidence type="ECO:0000313" key="2">
    <source>
        <dbReference type="Proteomes" id="UP000215335"/>
    </source>
</evidence>
<name>A0A232EWJ3_9HYME</name>
<comment type="caution">
    <text evidence="1">The sequence shown here is derived from an EMBL/GenBank/DDBJ whole genome shotgun (WGS) entry which is preliminary data.</text>
</comment>
<evidence type="ECO:0000313" key="1">
    <source>
        <dbReference type="EMBL" id="OXU22701.1"/>
    </source>
</evidence>
<keyword evidence="2" id="KW-1185">Reference proteome</keyword>
<protein>
    <submittedName>
        <fullName evidence="1">Uncharacterized protein</fullName>
    </submittedName>
</protein>
<proteinExistence type="predicted"/>
<gene>
    <name evidence="1" type="ORF">TSAR_008531</name>
</gene>